<organism evidence="2 3">
    <name type="scientific">Eumeta variegata</name>
    <name type="common">Bagworm moth</name>
    <name type="synonym">Eumeta japonica</name>
    <dbReference type="NCBI Taxonomy" id="151549"/>
    <lineage>
        <taxon>Eukaryota</taxon>
        <taxon>Metazoa</taxon>
        <taxon>Ecdysozoa</taxon>
        <taxon>Arthropoda</taxon>
        <taxon>Hexapoda</taxon>
        <taxon>Insecta</taxon>
        <taxon>Pterygota</taxon>
        <taxon>Neoptera</taxon>
        <taxon>Endopterygota</taxon>
        <taxon>Lepidoptera</taxon>
        <taxon>Glossata</taxon>
        <taxon>Ditrysia</taxon>
        <taxon>Tineoidea</taxon>
        <taxon>Psychidae</taxon>
        <taxon>Oiketicinae</taxon>
        <taxon>Eumeta</taxon>
    </lineage>
</organism>
<feature type="compositionally biased region" description="Basic and acidic residues" evidence="1">
    <location>
        <begin position="18"/>
        <end position="30"/>
    </location>
</feature>
<accession>A0A4C1XHQ9</accession>
<evidence type="ECO:0000256" key="1">
    <source>
        <dbReference type="SAM" id="MobiDB-lite"/>
    </source>
</evidence>
<comment type="caution">
    <text evidence="2">The sequence shown here is derived from an EMBL/GenBank/DDBJ whole genome shotgun (WGS) entry which is preliminary data.</text>
</comment>
<feature type="compositionally biased region" description="Basic and acidic residues" evidence="1">
    <location>
        <begin position="45"/>
        <end position="55"/>
    </location>
</feature>
<proteinExistence type="predicted"/>
<dbReference type="EMBL" id="BGZK01000820">
    <property type="protein sequence ID" value="GBP61725.1"/>
    <property type="molecule type" value="Genomic_DNA"/>
</dbReference>
<feature type="region of interest" description="Disordered" evidence="1">
    <location>
        <begin position="1"/>
        <end position="61"/>
    </location>
</feature>
<gene>
    <name evidence="2" type="ORF">EVAR_89105_1</name>
</gene>
<dbReference type="Proteomes" id="UP000299102">
    <property type="component" value="Unassembled WGS sequence"/>
</dbReference>
<name>A0A4C1XHQ9_EUMVA</name>
<sequence>MGTVSKTDIPAIQSRSPSPDRKLHVGDLHFRPVRNSNFEAVAPRPSDDCASREQETGNDNSAAILWSRSYQPPTLTGLACGTEGLNSECEMNGLPKASSLAEALLTCTLPFGCYSRRARPRPARLWRPGIPFWRIGVLYKLLLSLIVK</sequence>
<dbReference type="AlphaFoldDB" id="A0A4C1XHQ9"/>
<protein>
    <submittedName>
        <fullName evidence="2">Uncharacterized protein</fullName>
    </submittedName>
</protein>
<reference evidence="2 3" key="1">
    <citation type="journal article" date="2019" name="Commun. Biol.">
        <title>The bagworm genome reveals a unique fibroin gene that provides high tensile strength.</title>
        <authorList>
            <person name="Kono N."/>
            <person name="Nakamura H."/>
            <person name="Ohtoshi R."/>
            <person name="Tomita M."/>
            <person name="Numata K."/>
            <person name="Arakawa K."/>
        </authorList>
    </citation>
    <scope>NUCLEOTIDE SEQUENCE [LARGE SCALE GENOMIC DNA]</scope>
</reference>
<keyword evidence="3" id="KW-1185">Reference proteome</keyword>
<evidence type="ECO:0000313" key="2">
    <source>
        <dbReference type="EMBL" id="GBP61725.1"/>
    </source>
</evidence>
<evidence type="ECO:0000313" key="3">
    <source>
        <dbReference type="Proteomes" id="UP000299102"/>
    </source>
</evidence>